<keyword evidence="2" id="KW-0732">Signal</keyword>
<name>A0A6I4TU63_9SPHN</name>
<dbReference type="InterPro" id="IPR036873">
    <property type="entry name" value="Rhodanese-like_dom_sf"/>
</dbReference>
<evidence type="ECO:0000259" key="3">
    <source>
        <dbReference type="PROSITE" id="PS50206"/>
    </source>
</evidence>
<sequence length="451" mass="46376">MSVSVRVPGLFAITSSRGVLAAMMLGLAGMAIAPAAAQTAAAAAQTAPAQAAPAAPGLTREQIDQLIAAPGDVVFIDVRRADEIATIGSVPVYLNIQASELDRFAAYIPRDRRIVTLSNHAGRARRAAAWLSGQGYTVIGAVGVEDYAAQGGTLYGRTFLTPAIAGVVAQGTRVEVIREGFDGTEGPVALPDGSIVFTENRADRLIRIAPDNSVSTYLAPSGGANSLAIGAKGELVAVQTATPRVARLQPTAQVLAGDFSGKPFSRPNDLALARTGDIYFSDPGVAPPAGTRASSPPVQTGFYRLSPRGAVTLIADDIPRPNGVALSADEKTLYVADSWGEHLIAYDVARDGSVSGRGNFARLAGFKTTPDGPVSGADGIAVDATGRVYVASSAGVEVFSPTGEGLGVIALPKQPQNLAFGGADRAQLYVVGRGSVYRIATQTRGVDRPGK</sequence>
<evidence type="ECO:0000313" key="5">
    <source>
        <dbReference type="Proteomes" id="UP000469430"/>
    </source>
</evidence>
<reference evidence="4 5" key="1">
    <citation type="submission" date="2019-12" db="EMBL/GenBank/DDBJ databases">
        <title>Genomic-based taxomic classification of the family Erythrobacteraceae.</title>
        <authorList>
            <person name="Xu L."/>
        </authorList>
    </citation>
    <scope>NUCLEOTIDE SEQUENCE [LARGE SCALE GENOMIC DNA]</scope>
    <source>
        <strain evidence="4 5">S36</strain>
    </source>
</reference>
<evidence type="ECO:0000256" key="2">
    <source>
        <dbReference type="SAM" id="SignalP"/>
    </source>
</evidence>
<dbReference type="Pfam" id="PF08450">
    <property type="entry name" value="SGL"/>
    <property type="match status" value="1"/>
</dbReference>
<evidence type="ECO:0000256" key="1">
    <source>
        <dbReference type="ARBA" id="ARBA00022801"/>
    </source>
</evidence>
<dbReference type="AlphaFoldDB" id="A0A6I4TU63"/>
<dbReference type="InterPro" id="IPR011042">
    <property type="entry name" value="6-blade_b-propeller_TolB-like"/>
</dbReference>
<dbReference type="InterPro" id="IPR013658">
    <property type="entry name" value="SGL"/>
</dbReference>
<dbReference type="Gene3D" id="3.40.250.10">
    <property type="entry name" value="Rhodanese-like domain"/>
    <property type="match status" value="1"/>
</dbReference>
<feature type="domain" description="Rhodanese" evidence="3">
    <location>
        <begin position="69"/>
        <end position="156"/>
    </location>
</feature>
<dbReference type="RefSeq" id="WP_161391437.1">
    <property type="nucleotide sequence ID" value="NZ_JBHSCP010000001.1"/>
</dbReference>
<dbReference type="PROSITE" id="PS50206">
    <property type="entry name" value="RHODANESE_3"/>
    <property type="match status" value="1"/>
</dbReference>
<comment type="caution">
    <text evidence="4">The sequence shown here is derived from an EMBL/GenBank/DDBJ whole genome shotgun (WGS) entry which is preliminary data.</text>
</comment>
<dbReference type="OrthoDB" id="2633250at2"/>
<dbReference type="PANTHER" id="PTHR47572">
    <property type="entry name" value="LIPOPROTEIN-RELATED"/>
    <property type="match status" value="1"/>
</dbReference>
<organism evidence="4 5">
    <name type="scientific">Croceibacterium xixiisoli</name>
    <dbReference type="NCBI Taxonomy" id="1476466"/>
    <lineage>
        <taxon>Bacteria</taxon>
        <taxon>Pseudomonadati</taxon>
        <taxon>Pseudomonadota</taxon>
        <taxon>Alphaproteobacteria</taxon>
        <taxon>Sphingomonadales</taxon>
        <taxon>Erythrobacteraceae</taxon>
        <taxon>Croceibacterium</taxon>
    </lineage>
</organism>
<feature type="signal peptide" evidence="2">
    <location>
        <begin position="1"/>
        <end position="21"/>
    </location>
</feature>
<accession>A0A6I4TU63</accession>
<gene>
    <name evidence="4" type="ORF">GRI97_12175</name>
</gene>
<proteinExistence type="predicted"/>
<dbReference type="InterPro" id="IPR001763">
    <property type="entry name" value="Rhodanese-like_dom"/>
</dbReference>
<dbReference type="SUPFAM" id="SSF63829">
    <property type="entry name" value="Calcium-dependent phosphotriesterase"/>
    <property type="match status" value="1"/>
</dbReference>
<keyword evidence="5" id="KW-1185">Reference proteome</keyword>
<evidence type="ECO:0000313" key="4">
    <source>
        <dbReference type="EMBL" id="MXO99745.1"/>
    </source>
</evidence>
<dbReference type="PANTHER" id="PTHR47572:SF4">
    <property type="entry name" value="LACTONASE DRP35"/>
    <property type="match status" value="1"/>
</dbReference>
<dbReference type="Gene3D" id="2.120.10.30">
    <property type="entry name" value="TolB, C-terminal domain"/>
    <property type="match status" value="1"/>
</dbReference>
<keyword evidence="1" id="KW-0378">Hydrolase</keyword>
<feature type="chain" id="PRO_5026156135" description="Rhodanese domain-containing protein" evidence="2">
    <location>
        <begin position="22"/>
        <end position="451"/>
    </location>
</feature>
<dbReference type="SUPFAM" id="SSF52821">
    <property type="entry name" value="Rhodanese/Cell cycle control phosphatase"/>
    <property type="match status" value="1"/>
</dbReference>
<dbReference type="Proteomes" id="UP000469430">
    <property type="component" value="Unassembled WGS sequence"/>
</dbReference>
<protein>
    <recommendedName>
        <fullName evidence="3">Rhodanese domain-containing protein</fullName>
    </recommendedName>
</protein>
<dbReference type="GO" id="GO:0016787">
    <property type="term" value="F:hydrolase activity"/>
    <property type="evidence" value="ECO:0007669"/>
    <property type="project" value="UniProtKB-KW"/>
</dbReference>
<dbReference type="EMBL" id="WTYJ01000002">
    <property type="protein sequence ID" value="MXO99745.1"/>
    <property type="molecule type" value="Genomic_DNA"/>
</dbReference>
<dbReference type="InterPro" id="IPR051262">
    <property type="entry name" value="SMP-30/CGR1_Lactonase"/>
</dbReference>